<evidence type="ECO:0000256" key="10">
    <source>
        <dbReference type="ARBA" id="ARBA00023136"/>
    </source>
</evidence>
<accession>A0A9P0LGY2</accession>
<protein>
    <recommendedName>
        <fullName evidence="16">Amino acid transporter transmembrane domain-containing protein</fullName>
    </recommendedName>
</protein>
<evidence type="ECO:0000256" key="1">
    <source>
        <dbReference type="ARBA" id="ARBA00004107"/>
    </source>
</evidence>
<evidence type="ECO:0000259" key="16">
    <source>
        <dbReference type="Pfam" id="PF01490"/>
    </source>
</evidence>
<evidence type="ECO:0000256" key="13">
    <source>
        <dbReference type="ARBA" id="ARBA00023228"/>
    </source>
</evidence>
<keyword evidence="13" id="KW-0458">Lysosome</keyword>
<evidence type="ECO:0000256" key="8">
    <source>
        <dbReference type="ARBA" id="ARBA00022989"/>
    </source>
</evidence>
<proteinExistence type="inferred from homology"/>
<comment type="caution">
    <text evidence="17">The sequence shown here is derived from an EMBL/GenBank/DDBJ whole genome shotgun (WGS) entry which is preliminary data.</text>
</comment>
<name>A0A9P0LGY2_ACAOB</name>
<evidence type="ECO:0000256" key="3">
    <source>
        <dbReference type="ARBA" id="ARBA00022448"/>
    </source>
</evidence>
<dbReference type="EMBL" id="CAKOFQ010007158">
    <property type="protein sequence ID" value="CAH1992872.1"/>
    <property type="molecule type" value="Genomic_DNA"/>
</dbReference>
<gene>
    <name evidence="17" type="ORF">ACAOBT_LOCUS21150</name>
</gene>
<dbReference type="Proteomes" id="UP001152888">
    <property type="component" value="Unassembled WGS sequence"/>
</dbReference>
<feature type="transmembrane region" description="Helical" evidence="15">
    <location>
        <begin position="340"/>
        <end position="359"/>
    </location>
</feature>
<evidence type="ECO:0000256" key="11">
    <source>
        <dbReference type="ARBA" id="ARBA00023157"/>
    </source>
</evidence>
<evidence type="ECO:0000256" key="7">
    <source>
        <dbReference type="ARBA" id="ARBA00022970"/>
    </source>
</evidence>
<feature type="transmembrane region" description="Helical" evidence="15">
    <location>
        <begin position="231"/>
        <end position="251"/>
    </location>
</feature>
<keyword evidence="11" id="KW-1015">Disulfide bond</keyword>
<dbReference type="GO" id="GO:0015179">
    <property type="term" value="F:L-amino acid transmembrane transporter activity"/>
    <property type="evidence" value="ECO:0007669"/>
    <property type="project" value="TreeGrafter"/>
</dbReference>
<evidence type="ECO:0000256" key="5">
    <source>
        <dbReference type="ARBA" id="ARBA00022723"/>
    </source>
</evidence>
<dbReference type="GO" id="GO:0046872">
    <property type="term" value="F:metal ion binding"/>
    <property type="evidence" value="ECO:0007669"/>
    <property type="project" value="UniProtKB-KW"/>
</dbReference>
<feature type="transmembrane region" description="Helical" evidence="15">
    <location>
        <begin position="379"/>
        <end position="398"/>
    </location>
</feature>
<keyword evidence="18" id="KW-1185">Reference proteome</keyword>
<dbReference type="AlphaFoldDB" id="A0A9P0LGY2"/>
<feature type="domain" description="Amino acid transporter transmembrane" evidence="16">
    <location>
        <begin position="155"/>
        <end position="574"/>
    </location>
</feature>
<organism evidence="17 18">
    <name type="scientific">Acanthoscelides obtectus</name>
    <name type="common">Bean weevil</name>
    <name type="synonym">Bruchus obtectus</name>
    <dbReference type="NCBI Taxonomy" id="200917"/>
    <lineage>
        <taxon>Eukaryota</taxon>
        <taxon>Metazoa</taxon>
        <taxon>Ecdysozoa</taxon>
        <taxon>Arthropoda</taxon>
        <taxon>Hexapoda</taxon>
        <taxon>Insecta</taxon>
        <taxon>Pterygota</taxon>
        <taxon>Neoptera</taxon>
        <taxon>Endopterygota</taxon>
        <taxon>Coleoptera</taxon>
        <taxon>Polyphaga</taxon>
        <taxon>Cucujiformia</taxon>
        <taxon>Chrysomeloidea</taxon>
        <taxon>Chrysomelidae</taxon>
        <taxon>Bruchinae</taxon>
        <taxon>Bruchini</taxon>
        <taxon>Acanthoscelides</taxon>
    </lineage>
</organism>
<keyword evidence="10 15" id="KW-0472">Membrane</keyword>
<sequence length="583" mass="66149">MYKMIQLPTFQDLIRNYKLTIKNRTDEESDCDPIVSSASSAYDYGACNSGIFGHDFSTASEDETVKTTVTVSRYPSQDANRQVLTSFVNVYEKLKGVTSANLGERFNKIAELGRNKFEDTFLIGIETSGKASSWETLHNFPICQQEEHTTHSIVTIFAIWNTTMGSSLLAMAWGVVRTGFFPAVIIMLAISGLCLYTTHVLLSVNKKHGIISSNFEVPELCRLLLGKWAEVMARIFSMIVLIGADIVYWILMSNFLYNFVSFVYDAFHGNSTEEMTNAVLCPKNIVLNLNTTYVFNPSMENSTFYNIWDLYSTVPVILAVIMFPLLNFKSPTFFTKFNSLGTISVTYLLIFVAIKSFSWGPHMQSWSEEWTLKATFPSLTGMLSMSYFIHNIIITIMRHNRHQEKNGRDLTIAFSLITFTYLFIGVVFYVGFPLAKTCIEDNLLNNFSKRDTLTLISRLLLLFQLFTVFPLITYMLRQDILTNLNGIFKLDSTFGYTKIMCINFVVVLTCIMFACFLPRIGTLIRYTGALSGLVYIFLLPSLLQMASLKKDDRLTAPKAIFYCCIIVIGSLNLFSQFFISDTQ</sequence>
<dbReference type="PANTHER" id="PTHR22950">
    <property type="entry name" value="AMINO ACID TRANSPORTER"/>
    <property type="match status" value="1"/>
</dbReference>
<keyword evidence="7" id="KW-0029">Amino-acid transport</keyword>
<feature type="transmembrane region" description="Helical" evidence="15">
    <location>
        <begin position="153"/>
        <end position="174"/>
    </location>
</feature>
<evidence type="ECO:0000256" key="9">
    <source>
        <dbReference type="ARBA" id="ARBA00023053"/>
    </source>
</evidence>
<evidence type="ECO:0000256" key="15">
    <source>
        <dbReference type="SAM" id="Phobius"/>
    </source>
</evidence>
<dbReference type="GO" id="GO:0005765">
    <property type="term" value="C:lysosomal membrane"/>
    <property type="evidence" value="ECO:0007669"/>
    <property type="project" value="UniProtKB-SubCell"/>
</dbReference>
<feature type="transmembrane region" description="Helical" evidence="15">
    <location>
        <begin position="180"/>
        <end position="202"/>
    </location>
</feature>
<keyword evidence="9" id="KW-0915">Sodium</keyword>
<feature type="transmembrane region" description="Helical" evidence="15">
    <location>
        <begin position="526"/>
        <end position="547"/>
    </location>
</feature>
<keyword evidence="6" id="KW-0967">Endosome</keyword>
<keyword evidence="5" id="KW-0479">Metal-binding</keyword>
<feature type="transmembrane region" description="Helical" evidence="15">
    <location>
        <begin position="455"/>
        <end position="476"/>
    </location>
</feature>
<evidence type="ECO:0000256" key="6">
    <source>
        <dbReference type="ARBA" id="ARBA00022753"/>
    </source>
</evidence>
<evidence type="ECO:0000256" key="14">
    <source>
        <dbReference type="ARBA" id="ARBA00038442"/>
    </source>
</evidence>
<keyword evidence="4 15" id="KW-0812">Transmembrane</keyword>
<dbReference type="OrthoDB" id="294730at2759"/>
<feature type="transmembrane region" description="Helical" evidence="15">
    <location>
        <begin position="410"/>
        <end position="435"/>
    </location>
</feature>
<keyword evidence="8 15" id="KW-1133">Transmembrane helix</keyword>
<evidence type="ECO:0000256" key="2">
    <source>
        <dbReference type="ARBA" id="ARBA00004155"/>
    </source>
</evidence>
<dbReference type="Pfam" id="PF01490">
    <property type="entry name" value="Aa_trans"/>
    <property type="match status" value="1"/>
</dbReference>
<feature type="transmembrane region" description="Helical" evidence="15">
    <location>
        <begin position="310"/>
        <end position="328"/>
    </location>
</feature>
<keyword evidence="12" id="KW-0325">Glycoprotein</keyword>
<reference evidence="17" key="1">
    <citation type="submission" date="2022-03" db="EMBL/GenBank/DDBJ databases">
        <authorList>
            <person name="Sayadi A."/>
        </authorList>
    </citation>
    <scope>NUCLEOTIDE SEQUENCE</scope>
</reference>
<feature type="transmembrane region" description="Helical" evidence="15">
    <location>
        <begin position="559"/>
        <end position="579"/>
    </location>
</feature>
<dbReference type="InterPro" id="IPR013057">
    <property type="entry name" value="AA_transpt_TM"/>
</dbReference>
<evidence type="ECO:0000313" key="17">
    <source>
        <dbReference type="EMBL" id="CAH1992872.1"/>
    </source>
</evidence>
<evidence type="ECO:0000313" key="18">
    <source>
        <dbReference type="Proteomes" id="UP001152888"/>
    </source>
</evidence>
<evidence type="ECO:0000256" key="4">
    <source>
        <dbReference type="ARBA" id="ARBA00022692"/>
    </source>
</evidence>
<comment type="subcellular location">
    <subcellularLocation>
        <location evidence="1">Late endosome membrane</location>
        <topology evidence="1">Multi-pass membrane protein</topology>
    </subcellularLocation>
    <subcellularLocation>
        <location evidence="2">Lysosome membrane</location>
        <topology evidence="2">Multi-pass membrane protein</topology>
    </subcellularLocation>
</comment>
<dbReference type="GO" id="GO:0031902">
    <property type="term" value="C:late endosome membrane"/>
    <property type="evidence" value="ECO:0007669"/>
    <property type="project" value="UniProtKB-SubCell"/>
</dbReference>
<feature type="transmembrane region" description="Helical" evidence="15">
    <location>
        <begin position="496"/>
        <end position="520"/>
    </location>
</feature>
<comment type="similarity">
    <text evidence="14">Belongs to the amino acid/polyamine transporter 2 family. SLC38A9 subfamily.</text>
</comment>
<evidence type="ECO:0000256" key="12">
    <source>
        <dbReference type="ARBA" id="ARBA00023180"/>
    </source>
</evidence>
<dbReference type="PANTHER" id="PTHR22950:SF244">
    <property type="entry name" value="NEUTRAL AMINO ACID TRANSPORTER 9"/>
    <property type="match status" value="1"/>
</dbReference>
<keyword evidence="3" id="KW-0813">Transport</keyword>